<evidence type="ECO:0000313" key="3">
    <source>
        <dbReference type="Proteomes" id="UP000037035"/>
    </source>
</evidence>
<proteinExistence type="predicted"/>
<protein>
    <submittedName>
        <fullName evidence="2">Uncharacterized protein</fullName>
    </submittedName>
</protein>
<accession>A0A0L6UYE0</accession>
<dbReference type="STRING" id="27349.A0A0L6UYE0"/>
<organism evidence="2 3">
    <name type="scientific">Puccinia sorghi</name>
    <dbReference type="NCBI Taxonomy" id="27349"/>
    <lineage>
        <taxon>Eukaryota</taxon>
        <taxon>Fungi</taxon>
        <taxon>Dikarya</taxon>
        <taxon>Basidiomycota</taxon>
        <taxon>Pucciniomycotina</taxon>
        <taxon>Pucciniomycetes</taxon>
        <taxon>Pucciniales</taxon>
        <taxon>Pucciniaceae</taxon>
        <taxon>Puccinia</taxon>
    </lineage>
</organism>
<dbReference type="VEuPathDB" id="FungiDB:VP01_341g1"/>
<feature type="compositionally biased region" description="Polar residues" evidence="1">
    <location>
        <begin position="124"/>
        <end position="135"/>
    </location>
</feature>
<dbReference type="AlphaFoldDB" id="A0A0L6UYE0"/>
<evidence type="ECO:0000256" key="1">
    <source>
        <dbReference type="SAM" id="MobiDB-lite"/>
    </source>
</evidence>
<gene>
    <name evidence="2" type="ORF">VP01_341g1</name>
</gene>
<sequence>MRITRARLTDVIDTFATSFMSESLNRSSVVEFTYEWGHEADTSIDAQTQSDFAETNESFGDMVSTLHDLSDFFGQDGGNGTVLGSSSRISSPLNPSTARVAAILSRSLLRMEVTVLSRARPHRSTTTARPHSSASPLPAVVP</sequence>
<feature type="region of interest" description="Disordered" evidence="1">
    <location>
        <begin position="118"/>
        <end position="142"/>
    </location>
</feature>
<dbReference type="EMBL" id="LAVV01008413">
    <property type="protein sequence ID" value="KNZ52865.1"/>
    <property type="molecule type" value="Genomic_DNA"/>
</dbReference>
<keyword evidence="3" id="KW-1185">Reference proteome</keyword>
<dbReference type="Proteomes" id="UP000037035">
    <property type="component" value="Unassembled WGS sequence"/>
</dbReference>
<reference evidence="2 3" key="1">
    <citation type="submission" date="2015-08" db="EMBL/GenBank/DDBJ databases">
        <title>Next Generation Sequencing and Analysis of the Genome of Puccinia sorghi L Schw, the Causal Agent of Maize Common Rust.</title>
        <authorList>
            <person name="Rochi L."/>
            <person name="Burguener G."/>
            <person name="Darino M."/>
            <person name="Turjanski A."/>
            <person name="Kreff E."/>
            <person name="Dieguez M.J."/>
            <person name="Sacco F."/>
        </authorList>
    </citation>
    <scope>NUCLEOTIDE SEQUENCE [LARGE SCALE GENOMIC DNA]</scope>
    <source>
        <strain evidence="2 3">RO10H11247</strain>
    </source>
</reference>
<comment type="caution">
    <text evidence="2">The sequence shown here is derived from an EMBL/GenBank/DDBJ whole genome shotgun (WGS) entry which is preliminary data.</text>
</comment>
<evidence type="ECO:0000313" key="2">
    <source>
        <dbReference type="EMBL" id="KNZ52865.1"/>
    </source>
</evidence>
<name>A0A0L6UYE0_9BASI</name>